<reference evidence="3 4" key="1">
    <citation type="submission" date="2016-10" db="EMBL/GenBank/DDBJ databases">
        <authorList>
            <person name="de Groot N.N."/>
        </authorList>
    </citation>
    <scope>NUCLEOTIDE SEQUENCE [LARGE SCALE GENOMIC DNA]</scope>
    <source>
        <strain evidence="3">MBHS1</strain>
    </source>
</reference>
<keyword evidence="4" id="KW-1185">Reference proteome</keyword>
<sequence length="294" mass="33939">MTKNELKKLFSQLTIWKTGDKRAPHKPLLVLLAISHCLNKKIRLLPYKEIEKDFADLVQGFTPQRRAANLHYPFWRLKSDKIWVLENTEHVRSSSSGDAYVTDLRKFDVKGGFTTEIYDLIANDQSLVKEIVESLLKDTFPESIHEDILQAIGIDLELKTHKRDPKFRELILKAYEYRCAICGFDVKMGHTPIALEAAHIKWHMHKGPDIESNGLALCSLHHKLFDRGAFTLDDNQRIQVSDLANGTAGFQEWLMAYHGKTLIKPQHPDYIPHKEFVAWHVKEVFLGSSRYLPE</sequence>
<feature type="domain" description="HNH nuclease" evidence="1">
    <location>
        <begin position="179"/>
        <end position="233"/>
    </location>
</feature>
<dbReference type="Pfam" id="PF13391">
    <property type="entry name" value="HNH_2"/>
    <property type="match status" value="1"/>
</dbReference>
<evidence type="ECO:0000313" key="3">
    <source>
        <dbReference type="EMBL" id="SEH06871.1"/>
    </source>
</evidence>
<dbReference type="EMBL" id="FMSV02000511">
    <property type="protein sequence ID" value="SEH06871.1"/>
    <property type="molecule type" value="Genomic_DNA"/>
</dbReference>
<accession>A0A1H6FBU6</accession>
<dbReference type="Proteomes" id="UP000236724">
    <property type="component" value="Unassembled WGS sequence"/>
</dbReference>
<organism evidence="3 4">
    <name type="scientific">Candidatus Venteria ishoeyi</name>
    <dbReference type="NCBI Taxonomy" id="1899563"/>
    <lineage>
        <taxon>Bacteria</taxon>
        <taxon>Pseudomonadati</taxon>
        <taxon>Pseudomonadota</taxon>
        <taxon>Gammaproteobacteria</taxon>
        <taxon>Thiotrichales</taxon>
        <taxon>Thiotrichaceae</taxon>
        <taxon>Venteria</taxon>
    </lineage>
</organism>
<dbReference type="PIRSF" id="PIRSF030850">
    <property type="entry name" value="UCP030850"/>
    <property type="match status" value="1"/>
</dbReference>
<dbReference type="NCBIfam" id="NF045808">
    <property type="entry name" value="PT-DNA_restrict"/>
    <property type="match status" value="1"/>
</dbReference>
<proteinExistence type="predicted"/>
<evidence type="ECO:0000259" key="2">
    <source>
        <dbReference type="Pfam" id="PF26340"/>
    </source>
</evidence>
<dbReference type="InterPro" id="IPR003615">
    <property type="entry name" value="HNH_nuc"/>
</dbReference>
<evidence type="ECO:0000259" key="1">
    <source>
        <dbReference type="Pfam" id="PF13391"/>
    </source>
</evidence>
<dbReference type="AlphaFoldDB" id="A0A1H6FBU6"/>
<dbReference type="OrthoDB" id="529575at2"/>
<dbReference type="Pfam" id="PF26340">
    <property type="entry name" value="DNA-SBD_ScoMcrA"/>
    <property type="match status" value="1"/>
</dbReference>
<feature type="domain" description="ScoMcrA-like DNA sulfur-binding" evidence="2">
    <location>
        <begin position="4"/>
        <end position="155"/>
    </location>
</feature>
<evidence type="ECO:0000313" key="4">
    <source>
        <dbReference type="Proteomes" id="UP000236724"/>
    </source>
</evidence>
<name>A0A1H6FBU6_9GAMM</name>
<dbReference type="CDD" id="cd00085">
    <property type="entry name" value="HNHc"/>
    <property type="match status" value="1"/>
</dbReference>
<dbReference type="RefSeq" id="WP_103920594.1">
    <property type="nucleotide sequence ID" value="NZ_FMSV02000511.1"/>
</dbReference>
<protein>
    <submittedName>
        <fullName evidence="3">Uncharacterized protein</fullName>
    </submittedName>
</protein>
<dbReference type="InterPro" id="IPR058813">
    <property type="entry name" value="DNA-SBD_ScoMcrA"/>
</dbReference>
<gene>
    <name evidence="3" type="ORF">MBHS_02737</name>
</gene>
<dbReference type="InterPro" id="IPR011396">
    <property type="entry name" value="PT_DNA_restrict"/>
</dbReference>